<keyword evidence="2" id="KW-0482">Metalloprotease</keyword>
<evidence type="ECO:0000313" key="3">
    <source>
        <dbReference type="Proteomes" id="UP001500886"/>
    </source>
</evidence>
<reference evidence="2 3" key="1">
    <citation type="journal article" date="2019" name="Int. J. Syst. Evol. Microbiol.">
        <title>The Global Catalogue of Microorganisms (GCM) 10K type strain sequencing project: providing services to taxonomists for standard genome sequencing and annotation.</title>
        <authorList>
            <consortium name="The Broad Institute Genomics Platform"/>
            <consortium name="The Broad Institute Genome Sequencing Center for Infectious Disease"/>
            <person name="Wu L."/>
            <person name="Ma J."/>
        </authorList>
    </citation>
    <scope>NUCLEOTIDE SEQUENCE [LARGE SCALE GENOMIC DNA]</scope>
    <source>
        <strain evidence="2 3">JCM 4542</strain>
    </source>
</reference>
<dbReference type="PANTHER" id="PTHR41775">
    <property type="entry name" value="SECRETED PROTEIN-RELATED"/>
    <property type="match status" value="1"/>
</dbReference>
<name>A0ABN3TM34_9ACTN</name>
<sequence>MPTRLRLLATVLALTATLTAPAPAATAAGRAPAHPAAADCALTGRTGWTDEGHDTDPVQFQPATGTRRVLTLFVDFPDAPATGPTAPYAAHLAPAAGWLRTASHGRLRLDVTASRRWARMPHASTSYGFQRGLSFEAHERYLRDAITAADPYEDFSSADMVYVVPVRTATAISFSPTYLFDPVTAGVTADGRRIKWAVTFGQDMWRWGYKVAAHETGHTFGLPDLYAFTGETHGFVGGWDVMGHIAGAAPQYLGWHSWKLGWTRDEQVACLAGPRGGSRTVRLTPVERPGGTKIAVVRTGPTTAYVAESRRAAGNDAAPCSTGVLIYKVDSAVATGEGPVRVVGARSSGAPPCGPLDLAARAPGETFTDPATGTRIEVLAGGRTGDVVRVARLATLPR</sequence>
<accession>A0ABN3TM34</accession>
<dbReference type="EMBL" id="BAAASL010000003">
    <property type="protein sequence ID" value="GAA2710520.1"/>
    <property type="molecule type" value="Genomic_DNA"/>
</dbReference>
<organism evidence="2 3">
    <name type="scientific">Streptomyces luteosporeus</name>
    <dbReference type="NCBI Taxonomy" id="173856"/>
    <lineage>
        <taxon>Bacteria</taxon>
        <taxon>Bacillati</taxon>
        <taxon>Actinomycetota</taxon>
        <taxon>Actinomycetes</taxon>
        <taxon>Kitasatosporales</taxon>
        <taxon>Streptomycetaceae</taxon>
        <taxon>Streptomyces</taxon>
    </lineage>
</organism>
<protein>
    <submittedName>
        <fullName evidence="2">M6 family metalloprotease domain-containing protein</fullName>
    </submittedName>
</protein>
<dbReference type="Proteomes" id="UP001500886">
    <property type="component" value="Unassembled WGS sequence"/>
</dbReference>
<dbReference type="PANTHER" id="PTHR41775:SF1">
    <property type="entry name" value="PEPTIDASE M6-LIKE DOMAIN-CONTAINING PROTEIN"/>
    <property type="match status" value="1"/>
</dbReference>
<keyword evidence="3" id="KW-1185">Reference proteome</keyword>
<dbReference type="InterPro" id="IPR006311">
    <property type="entry name" value="TAT_signal"/>
</dbReference>
<keyword evidence="1" id="KW-0732">Signal</keyword>
<dbReference type="InterPro" id="IPR008757">
    <property type="entry name" value="Peptidase_M6-like_domain"/>
</dbReference>
<feature type="chain" id="PRO_5047042465" evidence="1">
    <location>
        <begin position="25"/>
        <end position="398"/>
    </location>
</feature>
<gene>
    <name evidence="2" type="ORF">GCM10010315_10530</name>
</gene>
<keyword evidence="2" id="KW-0378">Hydrolase</keyword>
<feature type="signal peptide" evidence="1">
    <location>
        <begin position="1"/>
        <end position="24"/>
    </location>
</feature>
<dbReference type="NCBIfam" id="TIGR03296">
    <property type="entry name" value="M6dom_TIGR03296"/>
    <property type="match status" value="1"/>
</dbReference>
<dbReference type="GO" id="GO:0008237">
    <property type="term" value="F:metallopeptidase activity"/>
    <property type="evidence" value="ECO:0007669"/>
    <property type="project" value="UniProtKB-KW"/>
</dbReference>
<evidence type="ECO:0000313" key="2">
    <source>
        <dbReference type="EMBL" id="GAA2710520.1"/>
    </source>
</evidence>
<dbReference type="RefSeq" id="WP_344433517.1">
    <property type="nucleotide sequence ID" value="NZ_BAAASL010000003.1"/>
</dbReference>
<comment type="caution">
    <text evidence="2">The sequence shown here is derived from an EMBL/GenBank/DDBJ whole genome shotgun (WGS) entry which is preliminary data.</text>
</comment>
<dbReference type="PROSITE" id="PS51318">
    <property type="entry name" value="TAT"/>
    <property type="match status" value="1"/>
</dbReference>
<proteinExistence type="predicted"/>
<keyword evidence="2" id="KW-0645">Protease</keyword>
<evidence type="ECO:0000256" key="1">
    <source>
        <dbReference type="SAM" id="SignalP"/>
    </source>
</evidence>
<dbReference type="SUPFAM" id="SSF55486">
    <property type="entry name" value="Metalloproteases ('zincins'), catalytic domain"/>
    <property type="match status" value="1"/>
</dbReference>